<comment type="subcellular location">
    <subcellularLocation>
        <location evidence="2">Membrane</location>
        <topology evidence="2">Multi-pass membrane protein</topology>
    </subcellularLocation>
</comment>
<dbReference type="InterPro" id="IPR008915">
    <property type="entry name" value="Peptidase_M50"/>
</dbReference>
<evidence type="ECO:0000256" key="6">
    <source>
        <dbReference type="ARBA" id="ARBA00023136"/>
    </source>
</evidence>
<keyword evidence="6 7" id="KW-0472">Membrane</keyword>
<comment type="similarity">
    <text evidence="3">Belongs to the peptidase M50B family.</text>
</comment>
<evidence type="ECO:0000256" key="2">
    <source>
        <dbReference type="ARBA" id="ARBA00004141"/>
    </source>
</evidence>
<proteinExistence type="inferred from homology"/>
<evidence type="ECO:0000256" key="5">
    <source>
        <dbReference type="ARBA" id="ARBA00022989"/>
    </source>
</evidence>
<sequence>MERATLLFWLWMLFFAVNVLWALGQTAVASSFGARPTSVRLGYGPTLFTVTLSGIQWSLRPIALGSSVGFDAPPPEGAKDAAPENRLRRLPVGPHLAVILVPWLFLVGVAMACLGAREGLGQFLSGFAIPFQPAALPGRLERFIALLQSGEVLRAWGLASAKLAALNLLPVPILAGGAALLLPWRNRPVPVWVAGLNFLALAFFLPWACYTLYLLGGVIFR</sequence>
<feature type="transmembrane region" description="Helical" evidence="7">
    <location>
        <begin position="96"/>
        <end position="116"/>
    </location>
</feature>
<keyword evidence="5 7" id="KW-1133">Transmembrane helix</keyword>
<accession>A0ABX7N783</accession>
<dbReference type="RefSeq" id="WP_206716106.1">
    <property type="nucleotide sequence ID" value="NZ_CP071091.1"/>
</dbReference>
<evidence type="ECO:0000313" key="9">
    <source>
        <dbReference type="EMBL" id="QSQ14323.1"/>
    </source>
</evidence>
<evidence type="ECO:0000256" key="7">
    <source>
        <dbReference type="SAM" id="Phobius"/>
    </source>
</evidence>
<dbReference type="EMBL" id="CP071091">
    <property type="protein sequence ID" value="QSQ14323.1"/>
    <property type="molecule type" value="Genomic_DNA"/>
</dbReference>
<feature type="transmembrane region" description="Helical" evidence="7">
    <location>
        <begin position="163"/>
        <end position="184"/>
    </location>
</feature>
<evidence type="ECO:0000259" key="8">
    <source>
        <dbReference type="Pfam" id="PF02163"/>
    </source>
</evidence>
<feature type="domain" description="Peptidase M50" evidence="8">
    <location>
        <begin position="24"/>
        <end position="189"/>
    </location>
</feature>
<evidence type="ECO:0000256" key="4">
    <source>
        <dbReference type="ARBA" id="ARBA00022692"/>
    </source>
</evidence>
<name>A0ABX7N783_9BACT</name>
<reference evidence="9 10" key="1">
    <citation type="submission" date="2021-02" db="EMBL/GenBank/DDBJ databases">
        <title>De Novo genome assembly of isolated myxobacteria.</title>
        <authorList>
            <person name="Stevens D.C."/>
        </authorList>
    </citation>
    <scope>NUCLEOTIDE SEQUENCE [LARGE SCALE GENOMIC DNA]</scope>
    <source>
        <strain evidence="9 10">SCHIC003</strain>
    </source>
</reference>
<comment type="cofactor">
    <cofactor evidence="1">
        <name>Zn(2+)</name>
        <dbReference type="ChEBI" id="CHEBI:29105"/>
    </cofactor>
</comment>
<dbReference type="Proteomes" id="UP000663090">
    <property type="component" value="Chromosome"/>
</dbReference>
<evidence type="ECO:0000256" key="3">
    <source>
        <dbReference type="ARBA" id="ARBA00007931"/>
    </source>
</evidence>
<keyword evidence="10" id="KW-1185">Reference proteome</keyword>
<keyword evidence="4 7" id="KW-0812">Transmembrane</keyword>
<gene>
    <name evidence="9" type="ORF">JY572_39505</name>
</gene>
<dbReference type="Pfam" id="PF02163">
    <property type="entry name" value="Peptidase_M50"/>
    <property type="match status" value="1"/>
</dbReference>
<feature type="transmembrane region" description="Helical" evidence="7">
    <location>
        <begin position="196"/>
        <end position="220"/>
    </location>
</feature>
<organism evidence="9 10">
    <name type="scientific">Myxococcus landrumensis</name>
    <dbReference type="NCBI Taxonomy" id="2813577"/>
    <lineage>
        <taxon>Bacteria</taxon>
        <taxon>Pseudomonadati</taxon>
        <taxon>Myxococcota</taxon>
        <taxon>Myxococcia</taxon>
        <taxon>Myxococcales</taxon>
        <taxon>Cystobacterineae</taxon>
        <taxon>Myxococcaceae</taxon>
        <taxon>Myxococcus</taxon>
    </lineage>
</organism>
<evidence type="ECO:0000256" key="1">
    <source>
        <dbReference type="ARBA" id="ARBA00001947"/>
    </source>
</evidence>
<protein>
    <recommendedName>
        <fullName evidence="8">Peptidase M50 domain-containing protein</fullName>
    </recommendedName>
</protein>
<evidence type="ECO:0000313" key="10">
    <source>
        <dbReference type="Proteomes" id="UP000663090"/>
    </source>
</evidence>